<gene>
    <name evidence="2" type="ORF">E2562_005861</name>
</gene>
<feature type="compositionally biased region" description="Basic and acidic residues" evidence="1">
    <location>
        <begin position="40"/>
        <end position="58"/>
    </location>
</feature>
<comment type="caution">
    <text evidence="2">The sequence shown here is derived from an EMBL/GenBank/DDBJ whole genome shotgun (WGS) entry which is preliminary data.</text>
</comment>
<feature type="compositionally biased region" description="Polar residues" evidence="1">
    <location>
        <begin position="17"/>
        <end position="32"/>
    </location>
</feature>
<sequence>MVTESEDISEDEIGADDSTSGFTDGNSSTCPLTSLGRRPPPGDKSRTTPGEKEKVDKTARRRASTDLITMMADMHATTPSWVVQRVPAAVAIGVPVGDESPLGFLGSRPTYDRRNNPFLIKDQEHTGDAKAGRTHGSGGAMAGQAARCWLGAEHPSVWVGWALCRQTSDRLVLGQGGQGLGRDEIDKPNLTFKVVKNALRNAWFLMRTGFFCCRRIFMT</sequence>
<dbReference type="Proteomes" id="UP000479710">
    <property type="component" value="Unassembled WGS sequence"/>
</dbReference>
<name>A0A6G1DV11_9ORYZ</name>
<dbReference type="AlphaFoldDB" id="A0A6G1DV11"/>
<evidence type="ECO:0000256" key="1">
    <source>
        <dbReference type="SAM" id="MobiDB-lite"/>
    </source>
</evidence>
<evidence type="ECO:0000313" key="3">
    <source>
        <dbReference type="Proteomes" id="UP000479710"/>
    </source>
</evidence>
<dbReference type="EMBL" id="SPHZ02000005">
    <property type="protein sequence ID" value="KAF0916241.1"/>
    <property type="molecule type" value="Genomic_DNA"/>
</dbReference>
<feature type="region of interest" description="Disordered" evidence="1">
    <location>
        <begin position="1"/>
        <end position="62"/>
    </location>
</feature>
<proteinExistence type="predicted"/>
<reference evidence="2 3" key="1">
    <citation type="submission" date="2019-11" db="EMBL/GenBank/DDBJ databases">
        <title>Whole genome sequence of Oryza granulata.</title>
        <authorList>
            <person name="Li W."/>
        </authorList>
    </citation>
    <scope>NUCLEOTIDE SEQUENCE [LARGE SCALE GENOMIC DNA]</scope>
    <source>
        <strain evidence="3">cv. Menghai</strain>
        <tissue evidence="2">Leaf</tissue>
    </source>
</reference>
<evidence type="ECO:0000313" key="2">
    <source>
        <dbReference type="EMBL" id="KAF0916241.1"/>
    </source>
</evidence>
<organism evidence="2 3">
    <name type="scientific">Oryza meyeriana var. granulata</name>
    <dbReference type="NCBI Taxonomy" id="110450"/>
    <lineage>
        <taxon>Eukaryota</taxon>
        <taxon>Viridiplantae</taxon>
        <taxon>Streptophyta</taxon>
        <taxon>Embryophyta</taxon>
        <taxon>Tracheophyta</taxon>
        <taxon>Spermatophyta</taxon>
        <taxon>Magnoliopsida</taxon>
        <taxon>Liliopsida</taxon>
        <taxon>Poales</taxon>
        <taxon>Poaceae</taxon>
        <taxon>BOP clade</taxon>
        <taxon>Oryzoideae</taxon>
        <taxon>Oryzeae</taxon>
        <taxon>Oryzinae</taxon>
        <taxon>Oryza</taxon>
        <taxon>Oryza meyeriana</taxon>
    </lineage>
</organism>
<protein>
    <submittedName>
        <fullName evidence="2">Uncharacterized protein</fullName>
    </submittedName>
</protein>
<keyword evidence="3" id="KW-1185">Reference proteome</keyword>
<feature type="compositionally biased region" description="Acidic residues" evidence="1">
    <location>
        <begin position="1"/>
        <end position="15"/>
    </location>
</feature>
<accession>A0A6G1DV11</accession>